<keyword evidence="2" id="KW-0001">2Fe-2S</keyword>
<evidence type="ECO:0000256" key="6">
    <source>
        <dbReference type="ARBA" id="ARBA00023014"/>
    </source>
</evidence>
<dbReference type="SUPFAM" id="SSF55961">
    <property type="entry name" value="Bet v1-like"/>
    <property type="match status" value="1"/>
</dbReference>
<keyword evidence="6" id="KW-0411">Iron-sulfur</keyword>
<dbReference type="Pfam" id="PF00355">
    <property type="entry name" value="Rieske"/>
    <property type="match status" value="1"/>
</dbReference>
<organism evidence="8 9">
    <name type="scientific">Thalassococcus halodurans</name>
    <dbReference type="NCBI Taxonomy" id="373675"/>
    <lineage>
        <taxon>Bacteria</taxon>
        <taxon>Pseudomonadati</taxon>
        <taxon>Pseudomonadota</taxon>
        <taxon>Alphaproteobacteria</taxon>
        <taxon>Rhodobacterales</taxon>
        <taxon>Roseobacteraceae</taxon>
        <taxon>Thalassococcus</taxon>
    </lineage>
</organism>
<evidence type="ECO:0000256" key="4">
    <source>
        <dbReference type="ARBA" id="ARBA00023002"/>
    </source>
</evidence>
<evidence type="ECO:0000256" key="2">
    <source>
        <dbReference type="ARBA" id="ARBA00022714"/>
    </source>
</evidence>
<dbReference type="InterPro" id="IPR015879">
    <property type="entry name" value="Ring_hydroxy_dOase_asu_C_dom"/>
</dbReference>
<reference evidence="8 9" key="1">
    <citation type="submission" date="2016-10" db="EMBL/GenBank/DDBJ databases">
        <authorList>
            <person name="de Groot N.N."/>
        </authorList>
    </citation>
    <scope>NUCLEOTIDE SEQUENCE [LARGE SCALE GENOMIC DNA]</scope>
    <source>
        <strain evidence="8 9">DSM 26915</strain>
    </source>
</reference>
<evidence type="ECO:0000259" key="7">
    <source>
        <dbReference type="PROSITE" id="PS51296"/>
    </source>
</evidence>
<dbReference type="PANTHER" id="PTHR43756">
    <property type="entry name" value="CHOLINE MONOOXYGENASE, CHLOROPLASTIC"/>
    <property type="match status" value="1"/>
</dbReference>
<dbReference type="Gene3D" id="2.102.10.10">
    <property type="entry name" value="Rieske [2Fe-2S] iron-sulphur domain"/>
    <property type="match status" value="1"/>
</dbReference>
<dbReference type="GO" id="GO:0005506">
    <property type="term" value="F:iron ion binding"/>
    <property type="evidence" value="ECO:0007669"/>
    <property type="project" value="InterPro"/>
</dbReference>
<keyword evidence="4" id="KW-0560">Oxidoreductase</keyword>
<comment type="cofactor">
    <cofactor evidence="1">
        <name>Fe cation</name>
        <dbReference type="ChEBI" id="CHEBI:24875"/>
    </cofactor>
</comment>
<keyword evidence="3" id="KW-0479">Metal-binding</keyword>
<evidence type="ECO:0000256" key="1">
    <source>
        <dbReference type="ARBA" id="ARBA00001962"/>
    </source>
</evidence>
<dbReference type="InterPro" id="IPR017941">
    <property type="entry name" value="Rieske_2Fe-2S"/>
</dbReference>
<dbReference type="GO" id="GO:0051537">
    <property type="term" value="F:2 iron, 2 sulfur cluster binding"/>
    <property type="evidence" value="ECO:0007669"/>
    <property type="project" value="UniProtKB-KW"/>
</dbReference>
<dbReference type="GO" id="GO:0051213">
    <property type="term" value="F:dioxygenase activity"/>
    <property type="evidence" value="ECO:0007669"/>
    <property type="project" value="UniProtKB-KW"/>
</dbReference>
<dbReference type="PANTHER" id="PTHR43756:SF5">
    <property type="entry name" value="CHOLINE MONOOXYGENASE, CHLOROPLASTIC"/>
    <property type="match status" value="1"/>
</dbReference>
<keyword evidence="5" id="KW-0408">Iron</keyword>
<dbReference type="Gene3D" id="3.90.380.10">
    <property type="entry name" value="Naphthalene 1,2-dioxygenase Alpha Subunit, Chain A, domain 1"/>
    <property type="match status" value="1"/>
</dbReference>
<dbReference type="SUPFAM" id="SSF50022">
    <property type="entry name" value="ISP domain"/>
    <property type="match status" value="1"/>
</dbReference>
<dbReference type="CDD" id="cd03469">
    <property type="entry name" value="Rieske_RO_Alpha_N"/>
    <property type="match status" value="1"/>
</dbReference>
<protein>
    <submittedName>
        <fullName evidence="8">Phenylpropionate dioxygenase, large terminal subunit</fullName>
    </submittedName>
</protein>
<keyword evidence="9" id="KW-1185">Reference proteome</keyword>
<dbReference type="PROSITE" id="PS51296">
    <property type="entry name" value="RIESKE"/>
    <property type="match status" value="1"/>
</dbReference>
<evidence type="ECO:0000313" key="8">
    <source>
        <dbReference type="EMBL" id="SEG33703.1"/>
    </source>
</evidence>
<dbReference type="AlphaFoldDB" id="A0A1H5ZAZ0"/>
<keyword evidence="8" id="KW-0223">Dioxygenase</keyword>
<evidence type="ECO:0000313" key="9">
    <source>
        <dbReference type="Proteomes" id="UP000236752"/>
    </source>
</evidence>
<dbReference type="RefSeq" id="WP_103910818.1">
    <property type="nucleotide sequence ID" value="NZ_FNUZ01000003.1"/>
</dbReference>
<dbReference type="CDD" id="cd08887">
    <property type="entry name" value="RHO_alpha_C_3"/>
    <property type="match status" value="1"/>
</dbReference>
<name>A0A1H5ZAZ0_9RHOB</name>
<evidence type="ECO:0000256" key="3">
    <source>
        <dbReference type="ARBA" id="ARBA00022723"/>
    </source>
</evidence>
<dbReference type="OrthoDB" id="7456916at2"/>
<dbReference type="EMBL" id="FNUZ01000003">
    <property type="protein sequence ID" value="SEG33703.1"/>
    <property type="molecule type" value="Genomic_DNA"/>
</dbReference>
<dbReference type="PRINTS" id="PR00090">
    <property type="entry name" value="RNGDIOXGNASE"/>
</dbReference>
<accession>A0A1H5ZAZ0</accession>
<proteinExistence type="predicted"/>
<gene>
    <name evidence="8" type="ORF">SAMN04488045_2524</name>
</gene>
<feature type="domain" description="Rieske" evidence="7">
    <location>
        <begin position="56"/>
        <end position="163"/>
    </location>
</feature>
<dbReference type="InterPro" id="IPR001663">
    <property type="entry name" value="Rng_hydr_dOase-A"/>
</dbReference>
<evidence type="ECO:0000256" key="5">
    <source>
        <dbReference type="ARBA" id="ARBA00023004"/>
    </source>
</evidence>
<sequence>MTITTEERQIIREVFDMVEKKTTHMLDEVMLNPIERYNSADRVQSEIDTLFRKFPLVLGHVSDLAEAGDFFTHDATGVPILVTRTQEGRVKAFLNVCRHRGARVEKEPCGKARTFSCPYHSWTYGLDGKLRGIPQPAGFEGVDRSDLGLVELPAWERFGLIWVMPSVPEHEVDIDAWLAPMKEQLNGLDLGNHFVFRKWELKKNMNWRLLLEGFQESYHFCHAHRDTACSGYLDNQSVHLNFGPHVRHALPQPNIEELRDKPESEWEYRKYFMTQNYLFPANFVQVQNDHVYIHFVIPTGPDTCIFQCMMLIPEEPKTEKAERYYTKNYDLIRIVFEEDFVIGEGIQKGLKSGANTQFIFGKYECGLHFGQHAIDAALDGKIAV</sequence>
<dbReference type="InterPro" id="IPR036922">
    <property type="entry name" value="Rieske_2Fe-2S_sf"/>
</dbReference>
<dbReference type="Proteomes" id="UP000236752">
    <property type="component" value="Unassembled WGS sequence"/>
</dbReference>
<dbReference type="Pfam" id="PF00848">
    <property type="entry name" value="Ring_hydroxyl_A"/>
    <property type="match status" value="1"/>
</dbReference>